<reference evidence="25 26" key="1">
    <citation type="journal article" date="2020" name="Pathogens">
        <title>First Whole Genome Sequence of Anaplasma platys, an Obligate Intracellular Rickettsial Pathogen of Dogs.</title>
        <authorList>
            <person name="Llanes A."/>
            <person name="Rajeev S."/>
        </authorList>
    </citation>
    <scope>NUCLEOTIDE SEQUENCE [LARGE SCALE GENOMIC DNA]</scope>
    <source>
        <strain evidence="25 26">S3</strain>
    </source>
</reference>
<evidence type="ECO:0000313" key="25">
    <source>
        <dbReference type="EMBL" id="QJC27641.1"/>
    </source>
</evidence>
<evidence type="ECO:0000259" key="23">
    <source>
        <dbReference type="Pfam" id="PF02875"/>
    </source>
</evidence>
<dbReference type="GO" id="GO:0046872">
    <property type="term" value="F:metal ion binding"/>
    <property type="evidence" value="ECO:0007669"/>
    <property type="project" value="UniProtKB-KW"/>
</dbReference>
<comment type="function">
    <text evidence="2">Functions in two distinct reactions of the de novo folate biosynthetic pathway. Catalyzes the addition of a glutamate residue to dihydropteroate (7,8-dihydropteroate or H2Pte) to form dihydrofolate (7,8-dihydrofolate monoglutamate or H2Pte-Glu). Also catalyzes successive additions of L-glutamate to tetrahydrofolate or 10-formyltetrahydrofolate or 5,10-methylenetetrahydrofolate, leading to folylpolyglutamate derivatives.</text>
</comment>
<organism evidence="25 26">
    <name type="scientific">Anaplasma platys</name>
    <dbReference type="NCBI Taxonomy" id="949"/>
    <lineage>
        <taxon>Bacteria</taxon>
        <taxon>Pseudomonadati</taxon>
        <taxon>Pseudomonadota</taxon>
        <taxon>Alphaproteobacteria</taxon>
        <taxon>Rickettsiales</taxon>
        <taxon>Anaplasmataceae</taxon>
        <taxon>Anaplasma</taxon>
    </lineage>
</organism>
<evidence type="ECO:0000256" key="5">
    <source>
        <dbReference type="ARBA" id="ARBA00008276"/>
    </source>
</evidence>
<dbReference type="EMBL" id="CP046391">
    <property type="protein sequence ID" value="QJC27641.1"/>
    <property type="molecule type" value="Genomic_DNA"/>
</dbReference>
<evidence type="ECO:0000256" key="9">
    <source>
        <dbReference type="ARBA" id="ARBA00022598"/>
    </source>
</evidence>
<feature type="domain" description="Mur ligase C-terminal" evidence="23">
    <location>
        <begin position="290"/>
        <end position="402"/>
    </location>
</feature>
<dbReference type="PANTHER" id="PTHR11136:SF0">
    <property type="entry name" value="DIHYDROFOLATE SYNTHETASE-RELATED"/>
    <property type="match status" value="1"/>
</dbReference>
<dbReference type="UniPathway" id="UPA00077">
    <property type="reaction ID" value="UER00157"/>
</dbReference>
<evidence type="ECO:0000313" key="26">
    <source>
        <dbReference type="Proteomes" id="UP000500930"/>
    </source>
</evidence>
<evidence type="ECO:0000256" key="19">
    <source>
        <dbReference type="ARBA" id="ARBA00047808"/>
    </source>
</evidence>
<evidence type="ECO:0000256" key="7">
    <source>
        <dbReference type="ARBA" id="ARBA00013025"/>
    </source>
</evidence>
<evidence type="ECO:0000256" key="8">
    <source>
        <dbReference type="ARBA" id="ARBA00019357"/>
    </source>
</evidence>
<evidence type="ECO:0000259" key="24">
    <source>
        <dbReference type="Pfam" id="PF08245"/>
    </source>
</evidence>
<feature type="domain" description="Mur ligase central" evidence="24">
    <location>
        <begin position="28"/>
        <end position="244"/>
    </location>
</feature>
<dbReference type="AlphaFoldDB" id="A0A858PYG5"/>
<protein>
    <recommendedName>
        <fullName evidence="8">Dihydrofolate synthase/folylpolyglutamate synthase</fullName>
        <ecNumber evidence="6">6.3.2.12</ecNumber>
        <ecNumber evidence="7">6.3.2.17</ecNumber>
    </recommendedName>
    <alternativeName>
        <fullName evidence="17">Folylpoly-gamma-glutamate synthetase-dihydrofolate synthetase</fullName>
    </alternativeName>
    <alternativeName>
        <fullName evidence="15">Folylpolyglutamate synthetase</fullName>
    </alternativeName>
    <alternativeName>
        <fullName evidence="16">Tetrahydrofolylpolyglutamate synthase</fullName>
    </alternativeName>
</protein>
<dbReference type="GO" id="GO:0005524">
    <property type="term" value="F:ATP binding"/>
    <property type="evidence" value="ECO:0007669"/>
    <property type="project" value="UniProtKB-KW"/>
</dbReference>
<comment type="catalytic activity">
    <reaction evidence="18">
        <text>(6S)-5,6,7,8-tetrahydrofolyl-(gamma-L-Glu)(n) + L-glutamate + ATP = (6S)-5,6,7,8-tetrahydrofolyl-(gamma-L-Glu)(n+1) + ADP + phosphate + H(+)</text>
        <dbReference type="Rhea" id="RHEA:10580"/>
        <dbReference type="Rhea" id="RHEA-COMP:14738"/>
        <dbReference type="Rhea" id="RHEA-COMP:14740"/>
        <dbReference type="ChEBI" id="CHEBI:15378"/>
        <dbReference type="ChEBI" id="CHEBI:29985"/>
        <dbReference type="ChEBI" id="CHEBI:30616"/>
        <dbReference type="ChEBI" id="CHEBI:43474"/>
        <dbReference type="ChEBI" id="CHEBI:141005"/>
        <dbReference type="ChEBI" id="CHEBI:456216"/>
        <dbReference type="EC" id="6.3.2.17"/>
    </reaction>
</comment>
<evidence type="ECO:0000256" key="12">
    <source>
        <dbReference type="ARBA" id="ARBA00022840"/>
    </source>
</evidence>
<sequence>MGATLDRMKEILKRLGNPERSLPPVVHVAGTNGKGSTIAMLACMLRAAGLRVHVYTSPHLLEYNERVVLNGSKISDAFLYEVIEESRLLCEDIPTTFFEATTAAAFLALSRVEADIALIEVGMGGRLDATNVVTPILTIITSVSLDHTGYLGGTVELVAGEKSGILKEGVCCVLAEQQYESVRHTVEYHAAENHAPIYRGGVEWFCEKSGDGILFKSSEEYHFPLPALQGDHQVQNAGNAIAACTVLAGKYGYDIGREDIEEGLKSVVWPSRLEKITSGSLIKMLPQYWKLFLDGAHNPAGAAALSRWISEYMKHEDVYVIVGMTKDRDVKEFLLPLKKHIRFLCALCVKAEYRAQPAEDILSAALELEIPASAEEDIKSSIQKIISIGDREYDSTILVCGSLFLTGDLMRESKEE</sequence>
<dbReference type="SUPFAM" id="SSF53623">
    <property type="entry name" value="MurD-like peptide ligases, catalytic domain"/>
    <property type="match status" value="1"/>
</dbReference>
<dbReference type="PANTHER" id="PTHR11136">
    <property type="entry name" value="FOLYLPOLYGLUTAMATE SYNTHASE-RELATED"/>
    <property type="match status" value="1"/>
</dbReference>
<evidence type="ECO:0000256" key="1">
    <source>
        <dbReference type="ARBA" id="ARBA00001946"/>
    </source>
</evidence>
<comment type="cofactor">
    <cofactor evidence="1">
        <name>Mg(2+)</name>
        <dbReference type="ChEBI" id="CHEBI:18420"/>
    </cofactor>
</comment>
<evidence type="ECO:0000256" key="13">
    <source>
        <dbReference type="ARBA" id="ARBA00022842"/>
    </source>
</evidence>
<comment type="catalytic activity">
    <reaction evidence="21">
        <text>7,8-dihydropteroate + L-glutamate + ATP = 7,8-dihydrofolate + ADP + phosphate + H(+)</text>
        <dbReference type="Rhea" id="RHEA:23584"/>
        <dbReference type="ChEBI" id="CHEBI:15378"/>
        <dbReference type="ChEBI" id="CHEBI:17839"/>
        <dbReference type="ChEBI" id="CHEBI:29985"/>
        <dbReference type="ChEBI" id="CHEBI:30616"/>
        <dbReference type="ChEBI" id="CHEBI:43474"/>
        <dbReference type="ChEBI" id="CHEBI:57451"/>
        <dbReference type="ChEBI" id="CHEBI:456216"/>
        <dbReference type="EC" id="6.3.2.12"/>
    </reaction>
</comment>
<dbReference type="GO" id="GO:0005737">
    <property type="term" value="C:cytoplasm"/>
    <property type="evidence" value="ECO:0007669"/>
    <property type="project" value="TreeGrafter"/>
</dbReference>
<dbReference type="InterPro" id="IPR018109">
    <property type="entry name" value="Folylpolyglutamate_synth_CS"/>
</dbReference>
<gene>
    <name evidence="25" type="primary">fpgS</name>
    <name evidence="25" type="ORF">ANPL_02865</name>
</gene>
<dbReference type="EC" id="6.3.2.17" evidence="7"/>
<dbReference type="NCBIfam" id="TIGR01499">
    <property type="entry name" value="folC"/>
    <property type="match status" value="1"/>
</dbReference>
<comment type="catalytic activity">
    <reaction evidence="19">
        <text>10-formyltetrahydrofolyl-(gamma-L-Glu)(n) + L-glutamate + ATP = 10-formyltetrahydrofolyl-(gamma-L-Glu)(n+1) + ADP + phosphate + H(+)</text>
        <dbReference type="Rhea" id="RHEA:51904"/>
        <dbReference type="Rhea" id="RHEA-COMP:13088"/>
        <dbReference type="Rhea" id="RHEA-COMP:14300"/>
        <dbReference type="ChEBI" id="CHEBI:15378"/>
        <dbReference type="ChEBI" id="CHEBI:29985"/>
        <dbReference type="ChEBI" id="CHEBI:30616"/>
        <dbReference type="ChEBI" id="CHEBI:43474"/>
        <dbReference type="ChEBI" id="CHEBI:134413"/>
        <dbReference type="ChEBI" id="CHEBI:456216"/>
        <dbReference type="EC" id="6.3.2.17"/>
    </reaction>
</comment>
<dbReference type="Proteomes" id="UP000500930">
    <property type="component" value="Chromosome"/>
</dbReference>
<evidence type="ECO:0000256" key="22">
    <source>
        <dbReference type="PIRNR" id="PIRNR001563"/>
    </source>
</evidence>
<dbReference type="Gene3D" id="3.90.190.20">
    <property type="entry name" value="Mur ligase, C-terminal domain"/>
    <property type="match status" value="1"/>
</dbReference>
<dbReference type="Gene3D" id="3.40.1190.10">
    <property type="entry name" value="Mur-like, catalytic domain"/>
    <property type="match status" value="1"/>
</dbReference>
<dbReference type="InterPro" id="IPR004101">
    <property type="entry name" value="Mur_ligase_C"/>
</dbReference>
<keyword evidence="13" id="KW-0460">Magnesium</keyword>
<dbReference type="GO" id="GO:0004326">
    <property type="term" value="F:tetrahydrofolylpolyglutamate synthase activity"/>
    <property type="evidence" value="ECO:0007669"/>
    <property type="project" value="UniProtKB-EC"/>
</dbReference>
<dbReference type="PROSITE" id="PS01011">
    <property type="entry name" value="FOLYLPOLYGLU_SYNT_1"/>
    <property type="match status" value="1"/>
</dbReference>
<keyword evidence="12 22" id="KW-0067">ATP-binding</keyword>
<keyword evidence="9 22" id="KW-0436">Ligase</keyword>
<dbReference type="KEGG" id="aplt:ANPL_02865"/>
<dbReference type="InterPro" id="IPR036565">
    <property type="entry name" value="Mur-like_cat_sf"/>
</dbReference>
<accession>A0A858PYG5</accession>
<dbReference type="Pfam" id="PF08245">
    <property type="entry name" value="Mur_ligase_M"/>
    <property type="match status" value="1"/>
</dbReference>
<dbReference type="InterPro" id="IPR013221">
    <property type="entry name" value="Mur_ligase_cen"/>
</dbReference>
<keyword evidence="10" id="KW-0479">Metal-binding</keyword>
<dbReference type="GO" id="GO:0046654">
    <property type="term" value="P:tetrahydrofolate biosynthetic process"/>
    <property type="evidence" value="ECO:0007669"/>
    <property type="project" value="UniProtKB-UniPathway"/>
</dbReference>
<evidence type="ECO:0000256" key="2">
    <source>
        <dbReference type="ARBA" id="ARBA00002714"/>
    </source>
</evidence>
<comment type="similarity">
    <text evidence="5 22">Belongs to the folylpolyglutamate synthase family.</text>
</comment>
<evidence type="ECO:0000256" key="3">
    <source>
        <dbReference type="ARBA" id="ARBA00004799"/>
    </source>
</evidence>
<evidence type="ECO:0000256" key="14">
    <source>
        <dbReference type="ARBA" id="ARBA00022909"/>
    </source>
</evidence>
<dbReference type="FunFam" id="3.40.1190.10:FF:000011">
    <property type="entry name" value="Folylpolyglutamate synthase/dihydrofolate synthase"/>
    <property type="match status" value="1"/>
</dbReference>
<comment type="catalytic activity">
    <reaction evidence="20">
        <text>(6R)-5,10-methylenetetrahydrofolyl-(gamma-L-Glu)(n) + L-glutamate + ATP = (6R)-5,10-methylenetetrahydrofolyl-(gamma-L-Glu)(n+1) + ADP + phosphate + H(+)</text>
        <dbReference type="Rhea" id="RHEA:51912"/>
        <dbReference type="Rhea" id="RHEA-COMP:13257"/>
        <dbReference type="Rhea" id="RHEA-COMP:13258"/>
        <dbReference type="ChEBI" id="CHEBI:15378"/>
        <dbReference type="ChEBI" id="CHEBI:29985"/>
        <dbReference type="ChEBI" id="CHEBI:30616"/>
        <dbReference type="ChEBI" id="CHEBI:43474"/>
        <dbReference type="ChEBI" id="CHEBI:136572"/>
        <dbReference type="ChEBI" id="CHEBI:456216"/>
        <dbReference type="EC" id="6.3.2.17"/>
    </reaction>
</comment>
<dbReference type="EC" id="6.3.2.12" evidence="6"/>
<dbReference type="PROSITE" id="PS01012">
    <property type="entry name" value="FOLYLPOLYGLU_SYNT_2"/>
    <property type="match status" value="1"/>
</dbReference>
<evidence type="ECO:0000256" key="11">
    <source>
        <dbReference type="ARBA" id="ARBA00022741"/>
    </source>
</evidence>
<comment type="pathway">
    <text evidence="4">Cofactor biosynthesis; tetrahydrofolylpolyglutamate biosynthesis.</text>
</comment>
<name>A0A858PYG5_9RICK</name>
<keyword evidence="14" id="KW-0289">Folate biosynthesis</keyword>
<dbReference type="SUPFAM" id="SSF53244">
    <property type="entry name" value="MurD-like peptide ligases, peptide-binding domain"/>
    <property type="match status" value="1"/>
</dbReference>
<evidence type="ECO:0000256" key="21">
    <source>
        <dbReference type="ARBA" id="ARBA00049161"/>
    </source>
</evidence>
<evidence type="ECO:0000256" key="16">
    <source>
        <dbReference type="ARBA" id="ARBA00030592"/>
    </source>
</evidence>
<dbReference type="GO" id="GO:0046656">
    <property type="term" value="P:folic acid biosynthetic process"/>
    <property type="evidence" value="ECO:0007669"/>
    <property type="project" value="UniProtKB-KW"/>
</dbReference>
<evidence type="ECO:0000256" key="4">
    <source>
        <dbReference type="ARBA" id="ARBA00005150"/>
    </source>
</evidence>
<dbReference type="PIRSF" id="PIRSF001563">
    <property type="entry name" value="Folylpolyglu_synth"/>
    <property type="match status" value="1"/>
</dbReference>
<dbReference type="GO" id="GO:0008841">
    <property type="term" value="F:dihydrofolate synthase activity"/>
    <property type="evidence" value="ECO:0007669"/>
    <property type="project" value="UniProtKB-EC"/>
</dbReference>
<evidence type="ECO:0000256" key="15">
    <source>
        <dbReference type="ARBA" id="ARBA00030048"/>
    </source>
</evidence>
<evidence type="ECO:0000256" key="17">
    <source>
        <dbReference type="ARBA" id="ARBA00032510"/>
    </source>
</evidence>
<dbReference type="InterPro" id="IPR001645">
    <property type="entry name" value="Folylpolyglutamate_synth"/>
</dbReference>
<dbReference type="Pfam" id="PF02875">
    <property type="entry name" value="Mur_ligase_C"/>
    <property type="match status" value="1"/>
</dbReference>
<comment type="pathway">
    <text evidence="3">Cofactor biosynthesis; tetrahydrofolate biosynthesis; 7,8-dihydrofolate from 2-amino-4-hydroxy-6-hydroxymethyl-7,8-dihydropteridine diphosphate and 4-aminobenzoate: step 2/2.</text>
</comment>
<proteinExistence type="inferred from homology"/>
<keyword evidence="26" id="KW-1185">Reference proteome</keyword>
<evidence type="ECO:0000256" key="18">
    <source>
        <dbReference type="ARBA" id="ARBA00047493"/>
    </source>
</evidence>
<keyword evidence="11 22" id="KW-0547">Nucleotide-binding</keyword>
<evidence type="ECO:0000256" key="20">
    <source>
        <dbReference type="ARBA" id="ARBA00049035"/>
    </source>
</evidence>
<dbReference type="InterPro" id="IPR036615">
    <property type="entry name" value="Mur_ligase_C_dom_sf"/>
</dbReference>
<evidence type="ECO:0000256" key="6">
    <source>
        <dbReference type="ARBA" id="ARBA00013023"/>
    </source>
</evidence>
<evidence type="ECO:0000256" key="10">
    <source>
        <dbReference type="ARBA" id="ARBA00022723"/>
    </source>
</evidence>